<keyword evidence="3" id="KW-1185">Reference proteome</keyword>
<accession>A0A5B7HNN6</accession>
<proteinExistence type="predicted"/>
<evidence type="ECO:0000256" key="1">
    <source>
        <dbReference type="SAM" id="MobiDB-lite"/>
    </source>
</evidence>
<reference evidence="2 3" key="1">
    <citation type="submission" date="2019-05" db="EMBL/GenBank/DDBJ databases">
        <title>Another draft genome of Portunus trituberculatus and its Hox gene families provides insights of decapod evolution.</title>
        <authorList>
            <person name="Jeong J.-H."/>
            <person name="Song I."/>
            <person name="Kim S."/>
            <person name="Choi T."/>
            <person name="Kim D."/>
            <person name="Ryu S."/>
            <person name="Kim W."/>
        </authorList>
    </citation>
    <scope>NUCLEOTIDE SEQUENCE [LARGE SCALE GENOMIC DNA]</scope>
    <source>
        <tissue evidence="2">Muscle</tissue>
    </source>
</reference>
<organism evidence="2 3">
    <name type="scientific">Portunus trituberculatus</name>
    <name type="common">Swimming crab</name>
    <name type="synonym">Neptunus trituberculatus</name>
    <dbReference type="NCBI Taxonomy" id="210409"/>
    <lineage>
        <taxon>Eukaryota</taxon>
        <taxon>Metazoa</taxon>
        <taxon>Ecdysozoa</taxon>
        <taxon>Arthropoda</taxon>
        <taxon>Crustacea</taxon>
        <taxon>Multicrustacea</taxon>
        <taxon>Malacostraca</taxon>
        <taxon>Eumalacostraca</taxon>
        <taxon>Eucarida</taxon>
        <taxon>Decapoda</taxon>
        <taxon>Pleocyemata</taxon>
        <taxon>Brachyura</taxon>
        <taxon>Eubrachyura</taxon>
        <taxon>Portunoidea</taxon>
        <taxon>Portunidae</taxon>
        <taxon>Portuninae</taxon>
        <taxon>Portunus</taxon>
    </lineage>
</organism>
<gene>
    <name evidence="2" type="ORF">E2C01_065087</name>
</gene>
<evidence type="ECO:0000313" key="3">
    <source>
        <dbReference type="Proteomes" id="UP000324222"/>
    </source>
</evidence>
<name>A0A5B7HNN6_PORTR</name>
<feature type="region of interest" description="Disordered" evidence="1">
    <location>
        <begin position="78"/>
        <end position="108"/>
    </location>
</feature>
<comment type="caution">
    <text evidence="2">The sequence shown here is derived from an EMBL/GenBank/DDBJ whole genome shotgun (WGS) entry which is preliminary data.</text>
</comment>
<sequence length="108" mass="11535">MREAAVTAAPCNPSPTTTTCPSITSLPITHHPITSLPITTTTTCPPITLPITTTTTCPPITSLPITCVRAARPSVIKDAPRLTGKTRWQNNGADQRQGWYDQKKKLGG</sequence>
<evidence type="ECO:0000313" key="2">
    <source>
        <dbReference type="EMBL" id="MPC70827.1"/>
    </source>
</evidence>
<dbReference type="EMBL" id="VSRR010031781">
    <property type="protein sequence ID" value="MPC70827.1"/>
    <property type="molecule type" value="Genomic_DNA"/>
</dbReference>
<protein>
    <submittedName>
        <fullName evidence="2">Uncharacterized protein</fullName>
    </submittedName>
</protein>
<dbReference type="Proteomes" id="UP000324222">
    <property type="component" value="Unassembled WGS sequence"/>
</dbReference>
<dbReference type="AlphaFoldDB" id="A0A5B7HNN6"/>